<evidence type="ECO:0000256" key="12">
    <source>
        <dbReference type="ARBA" id="ARBA00037278"/>
    </source>
</evidence>
<organism evidence="15 16">
    <name type="scientific">Mycena rosella</name>
    <name type="common">Pink bonnet</name>
    <name type="synonym">Agaricus rosellus</name>
    <dbReference type="NCBI Taxonomy" id="1033263"/>
    <lineage>
        <taxon>Eukaryota</taxon>
        <taxon>Fungi</taxon>
        <taxon>Dikarya</taxon>
        <taxon>Basidiomycota</taxon>
        <taxon>Agaricomycotina</taxon>
        <taxon>Agaricomycetes</taxon>
        <taxon>Agaricomycetidae</taxon>
        <taxon>Agaricales</taxon>
        <taxon>Marasmiineae</taxon>
        <taxon>Mycenaceae</taxon>
        <taxon>Mycena</taxon>
    </lineage>
</organism>
<comment type="function">
    <text evidence="12">Pectinolytic enzyme involved in the degradation of xylogalacturonan (xga), a galacturonan backbone heavily substituted with xylose, and which is one important component of the hairy regions of pectin. Activity requires a galacturonic acid backbone substituted with xylose.</text>
</comment>
<protein>
    <submittedName>
        <fullName evidence="15">Pectin lyase fold/virulence factor</fullName>
    </submittedName>
</protein>
<keyword evidence="7" id="KW-0325">Glycoprotein</keyword>
<comment type="subcellular location">
    <subcellularLocation>
        <location evidence="1">Secreted</location>
    </subcellularLocation>
</comment>
<comment type="caution">
    <text evidence="15">The sequence shown here is derived from an EMBL/GenBank/DDBJ whole genome shotgun (WGS) entry which is preliminary data.</text>
</comment>
<evidence type="ECO:0000256" key="4">
    <source>
        <dbReference type="ARBA" id="ARBA00022729"/>
    </source>
</evidence>
<keyword evidence="5" id="KW-0677">Repeat</keyword>
<name>A0AAD7DEV6_MYCRO</name>
<dbReference type="GO" id="GO:0016829">
    <property type="term" value="F:lyase activity"/>
    <property type="evidence" value="ECO:0007669"/>
    <property type="project" value="UniProtKB-KW"/>
</dbReference>
<keyword evidence="8" id="KW-0119">Carbohydrate metabolism</keyword>
<dbReference type="PROSITE" id="PS00502">
    <property type="entry name" value="POLYGALACTURONASE"/>
    <property type="match status" value="1"/>
</dbReference>
<evidence type="ECO:0000256" key="1">
    <source>
        <dbReference type="ARBA" id="ARBA00004613"/>
    </source>
</evidence>
<keyword evidence="15" id="KW-0456">Lyase</keyword>
<dbReference type="EMBL" id="JARKIE010000067">
    <property type="protein sequence ID" value="KAJ7690045.1"/>
    <property type="molecule type" value="Genomic_DNA"/>
</dbReference>
<evidence type="ECO:0000256" key="7">
    <source>
        <dbReference type="ARBA" id="ARBA00023180"/>
    </source>
</evidence>
<accession>A0AAD7DEV6</accession>
<keyword evidence="10" id="KW-0961">Cell wall biogenesis/degradation</keyword>
<keyword evidence="6 14" id="KW-0378">Hydrolase</keyword>
<feature type="non-terminal residue" evidence="15">
    <location>
        <position position="1"/>
    </location>
</feature>
<dbReference type="GO" id="GO:0004650">
    <property type="term" value="F:polygalacturonase activity"/>
    <property type="evidence" value="ECO:0007669"/>
    <property type="project" value="InterPro"/>
</dbReference>
<sequence>FDIGSSTHVTVRNTTVVNQDDCVALKPGSNFATVTGITCTGSHGLSVGSLGNSAGTTDTASPFVLFQGPANENPAKAVGIKLHEGGPAHGLATVSNVTWSGITVQNCDYAVQIQSCYDAANTTNCVANTDKLTGIIFENFSGTTWVGIFPVEPKALIFNRSTKFSPVVANINCSPSATCDVVLENFTVKPPSGTAQVQCSNIDDALGATCSGAASG</sequence>
<evidence type="ECO:0000256" key="2">
    <source>
        <dbReference type="ARBA" id="ARBA00008834"/>
    </source>
</evidence>
<evidence type="ECO:0000256" key="9">
    <source>
        <dbReference type="ARBA" id="ARBA00023295"/>
    </source>
</evidence>
<evidence type="ECO:0000256" key="13">
    <source>
        <dbReference type="PROSITE-ProRule" id="PRU10052"/>
    </source>
</evidence>
<dbReference type="AlphaFoldDB" id="A0AAD7DEV6"/>
<keyword evidence="16" id="KW-1185">Reference proteome</keyword>
<gene>
    <name evidence="15" type="ORF">B0H17DRAFT_1134535</name>
</gene>
<comment type="similarity">
    <text evidence="2 14">Belongs to the glycosyl hydrolase 28 family.</text>
</comment>
<evidence type="ECO:0000313" key="16">
    <source>
        <dbReference type="Proteomes" id="UP001221757"/>
    </source>
</evidence>
<dbReference type="GO" id="GO:0005576">
    <property type="term" value="C:extracellular region"/>
    <property type="evidence" value="ECO:0007669"/>
    <property type="project" value="UniProtKB-SubCell"/>
</dbReference>
<dbReference type="PANTHER" id="PTHR31736">
    <property type="match status" value="1"/>
</dbReference>
<reference evidence="15" key="1">
    <citation type="submission" date="2023-03" db="EMBL/GenBank/DDBJ databases">
        <title>Massive genome expansion in bonnet fungi (Mycena s.s.) driven by repeated elements and novel gene families across ecological guilds.</title>
        <authorList>
            <consortium name="Lawrence Berkeley National Laboratory"/>
            <person name="Harder C.B."/>
            <person name="Miyauchi S."/>
            <person name="Viragh M."/>
            <person name="Kuo A."/>
            <person name="Thoen E."/>
            <person name="Andreopoulos B."/>
            <person name="Lu D."/>
            <person name="Skrede I."/>
            <person name="Drula E."/>
            <person name="Henrissat B."/>
            <person name="Morin E."/>
            <person name="Kohler A."/>
            <person name="Barry K."/>
            <person name="LaButti K."/>
            <person name="Morin E."/>
            <person name="Salamov A."/>
            <person name="Lipzen A."/>
            <person name="Mereny Z."/>
            <person name="Hegedus B."/>
            <person name="Baldrian P."/>
            <person name="Stursova M."/>
            <person name="Weitz H."/>
            <person name="Taylor A."/>
            <person name="Grigoriev I.V."/>
            <person name="Nagy L.G."/>
            <person name="Martin F."/>
            <person name="Kauserud H."/>
        </authorList>
    </citation>
    <scope>NUCLEOTIDE SEQUENCE</scope>
    <source>
        <strain evidence="15">CBHHK067</strain>
    </source>
</reference>
<dbReference type="PANTHER" id="PTHR31736:SF9">
    <property type="entry name" value="ENDO-XYLOGALACTURONAN HYDROLASE A-RELATED"/>
    <property type="match status" value="1"/>
</dbReference>
<proteinExistence type="inferred from homology"/>
<feature type="active site" evidence="13">
    <location>
        <position position="43"/>
    </location>
</feature>
<dbReference type="InterPro" id="IPR000743">
    <property type="entry name" value="Glyco_hydro_28"/>
</dbReference>
<keyword evidence="9 14" id="KW-0326">Glycosidase</keyword>
<evidence type="ECO:0000256" key="14">
    <source>
        <dbReference type="RuleBase" id="RU361169"/>
    </source>
</evidence>
<dbReference type="Proteomes" id="UP001221757">
    <property type="component" value="Unassembled WGS sequence"/>
</dbReference>
<keyword evidence="11" id="KW-0624">Polysaccharide degradation</keyword>
<evidence type="ECO:0000256" key="10">
    <source>
        <dbReference type="ARBA" id="ARBA00023316"/>
    </source>
</evidence>
<evidence type="ECO:0000256" key="6">
    <source>
        <dbReference type="ARBA" id="ARBA00022801"/>
    </source>
</evidence>
<evidence type="ECO:0000256" key="5">
    <source>
        <dbReference type="ARBA" id="ARBA00022737"/>
    </source>
</evidence>
<dbReference type="InterPro" id="IPR012334">
    <property type="entry name" value="Pectin_lyas_fold"/>
</dbReference>
<dbReference type="GO" id="GO:0071555">
    <property type="term" value="P:cell wall organization"/>
    <property type="evidence" value="ECO:0007669"/>
    <property type="project" value="UniProtKB-KW"/>
</dbReference>
<dbReference type="SUPFAM" id="SSF51126">
    <property type="entry name" value="Pectin lyase-like"/>
    <property type="match status" value="1"/>
</dbReference>
<evidence type="ECO:0000256" key="11">
    <source>
        <dbReference type="ARBA" id="ARBA00023326"/>
    </source>
</evidence>
<evidence type="ECO:0000256" key="8">
    <source>
        <dbReference type="ARBA" id="ARBA00023277"/>
    </source>
</evidence>
<keyword evidence="3" id="KW-0964">Secreted</keyword>
<dbReference type="GO" id="GO:0000272">
    <property type="term" value="P:polysaccharide catabolic process"/>
    <property type="evidence" value="ECO:0007669"/>
    <property type="project" value="UniProtKB-KW"/>
</dbReference>
<dbReference type="InterPro" id="IPR011050">
    <property type="entry name" value="Pectin_lyase_fold/virulence"/>
</dbReference>
<dbReference type="Gene3D" id="2.160.20.10">
    <property type="entry name" value="Single-stranded right-handed beta-helix, Pectin lyase-like"/>
    <property type="match status" value="1"/>
</dbReference>
<dbReference type="Pfam" id="PF00295">
    <property type="entry name" value="Glyco_hydro_28"/>
    <property type="match status" value="1"/>
</dbReference>
<evidence type="ECO:0000256" key="3">
    <source>
        <dbReference type="ARBA" id="ARBA00022525"/>
    </source>
</evidence>
<evidence type="ECO:0000313" key="15">
    <source>
        <dbReference type="EMBL" id="KAJ7690045.1"/>
    </source>
</evidence>
<keyword evidence="4" id="KW-0732">Signal</keyword>